<dbReference type="EMBL" id="MLFR01000033">
    <property type="protein sequence ID" value="ORM66783.1"/>
    <property type="molecule type" value="Genomic_DNA"/>
</dbReference>
<evidence type="ECO:0000313" key="4">
    <source>
        <dbReference type="EMBL" id="ORM66783.1"/>
    </source>
</evidence>
<dbReference type="RefSeq" id="WP_084937245.1">
    <property type="nucleotide sequence ID" value="NZ_MLFR01000033.1"/>
</dbReference>
<feature type="domain" description="YdgH/BhsA/McbA-like" evidence="3">
    <location>
        <begin position="43"/>
        <end position="97"/>
    </location>
</feature>
<dbReference type="Proteomes" id="UP000193558">
    <property type="component" value="Unassembled WGS sequence"/>
</dbReference>
<feature type="signal peptide" evidence="2">
    <location>
        <begin position="1"/>
        <end position="19"/>
    </location>
</feature>
<feature type="chain" id="PRO_5012687771" evidence="2">
    <location>
        <begin position="20"/>
        <end position="108"/>
    </location>
</feature>
<sequence length="108" mass="11462">MRRLFLVISLLLGGCAAFKTTPQAPPPPTSHAQEISRAQSDGLRKLGNITVTTRGSPDDAERALAARANQLGAVYYQILMLDETTLPGFWYGTAILYGAPSTGAGAQQ</sequence>
<keyword evidence="1 2" id="KW-0732">Signal</keyword>
<dbReference type="PANTHER" id="PTHR34156">
    <property type="entry name" value="OUTER MEMBRANE PROTEIN-RELATED-RELATED"/>
    <property type="match status" value="1"/>
</dbReference>
<proteinExistence type="predicted"/>
<evidence type="ECO:0000256" key="2">
    <source>
        <dbReference type="SAM" id="SignalP"/>
    </source>
</evidence>
<dbReference type="InterPro" id="IPR025543">
    <property type="entry name" value="Dodecin-like"/>
</dbReference>
<dbReference type="InterPro" id="IPR051096">
    <property type="entry name" value="BhsA/McbA_stress_biofilm_assoc"/>
</dbReference>
<organism evidence="4 5">
    <name type="scientific">Pantoea rwandensis</name>
    <dbReference type="NCBI Taxonomy" id="1076550"/>
    <lineage>
        <taxon>Bacteria</taxon>
        <taxon>Pseudomonadati</taxon>
        <taxon>Pseudomonadota</taxon>
        <taxon>Gammaproteobacteria</taxon>
        <taxon>Enterobacterales</taxon>
        <taxon>Erwiniaceae</taxon>
        <taxon>Pantoea</taxon>
    </lineage>
</organism>
<gene>
    <name evidence="4" type="ORF">HA51_22690</name>
</gene>
<comment type="caution">
    <text evidence="4">The sequence shown here is derived from an EMBL/GenBank/DDBJ whole genome shotgun (WGS) entry which is preliminary data.</text>
</comment>
<reference evidence="4 5" key="1">
    <citation type="journal article" date="2017" name="Antonie Van Leeuwenhoek">
        <title>Phylogenomic resolution of the bacterial genus Pantoea and its relationship with Erwinia and Tatumella.</title>
        <authorList>
            <person name="Palmer M."/>
            <person name="Steenkamp E.T."/>
            <person name="Coetzee M.P."/>
            <person name="Chan W.Y."/>
            <person name="van Zyl E."/>
            <person name="De Maayer P."/>
            <person name="Coutinho T.A."/>
            <person name="Blom J."/>
            <person name="Smits T.H."/>
            <person name="Duffy B."/>
            <person name="Venter S.N."/>
        </authorList>
    </citation>
    <scope>NUCLEOTIDE SEQUENCE [LARGE SCALE GENOMIC DNA]</scope>
    <source>
        <strain evidence="4 5">LMG 26275</strain>
    </source>
</reference>
<dbReference type="Pfam" id="PF07338">
    <property type="entry name" value="YdgH_BhsA-like"/>
    <property type="match status" value="1"/>
</dbReference>
<dbReference type="NCBIfam" id="NF011433">
    <property type="entry name" value="PRK14864.1"/>
    <property type="match status" value="1"/>
</dbReference>
<protein>
    <submittedName>
        <fullName evidence="4">Bioflm peroxide resistance protein BsmA</fullName>
    </submittedName>
</protein>
<dbReference type="InterPro" id="IPR036275">
    <property type="entry name" value="YdgH-like_sf"/>
</dbReference>
<dbReference type="AlphaFoldDB" id="A0A1X1CQR2"/>
<name>A0A1X1CQR2_9GAMM</name>
<dbReference type="OrthoDB" id="6415092at2"/>
<evidence type="ECO:0000256" key="1">
    <source>
        <dbReference type="ARBA" id="ARBA00022729"/>
    </source>
</evidence>
<dbReference type="InterPro" id="IPR010854">
    <property type="entry name" value="YdgH/BhsA/McbA-like_dom"/>
</dbReference>
<dbReference type="PROSITE" id="PS51257">
    <property type="entry name" value="PROKAR_LIPOPROTEIN"/>
    <property type="match status" value="1"/>
</dbReference>
<evidence type="ECO:0000313" key="5">
    <source>
        <dbReference type="Proteomes" id="UP000193558"/>
    </source>
</evidence>
<accession>A0A1X1CQR2</accession>
<dbReference type="PANTHER" id="PTHR34156:SF11">
    <property type="entry name" value="LIPOPROTEIN BSMA"/>
    <property type="match status" value="1"/>
</dbReference>
<dbReference type="SUPFAM" id="SSF159871">
    <property type="entry name" value="YdgH-like"/>
    <property type="match status" value="1"/>
</dbReference>
<dbReference type="STRING" id="1076550.LH22_04640"/>
<dbReference type="Gene3D" id="3.30.1660.10">
    <property type="entry name" value="Flavin-binding protein dodecin"/>
    <property type="match status" value="1"/>
</dbReference>
<evidence type="ECO:0000259" key="3">
    <source>
        <dbReference type="Pfam" id="PF07338"/>
    </source>
</evidence>